<comment type="caution">
    <text evidence="1">The sequence shown here is derived from an EMBL/GenBank/DDBJ whole genome shotgun (WGS) entry which is preliminary data.</text>
</comment>
<gene>
    <name evidence="1" type="ORF">Cci01nite_09140</name>
</gene>
<accession>A0A8J3KEN7</accession>
<protein>
    <submittedName>
        <fullName evidence="1">Uncharacterized protein</fullName>
    </submittedName>
</protein>
<dbReference type="AlphaFoldDB" id="A0A8J3KEN7"/>
<dbReference type="Proteomes" id="UP000659904">
    <property type="component" value="Unassembled WGS sequence"/>
</dbReference>
<sequence>MLDPARTYASVRFKMGLKEQSPGFGELQKLDGVKVVRFVPLSTL</sequence>
<evidence type="ECO:0000313" key="1">
    <source>
        <dbReference type="EMBL" id="GIF95820.1"/>
    </source>
</evidence>
<keyword evidence="2" id="KW-1185">Reference proteome</keyword>
<dbReference type="RefSeq" id="WP_275419843.1">
    <property type="nucleotide sequence ID" value="NZ_BONH01000002.1"/>
</dbReference>
<evidence type="ECO:0000313" key="2">
    <source>
        <dbReference type="Proteomes" id="UP000659904"/>
    </source>
</evidence>
<name>A0A8J3KEN7_9ACTN</name>
<proteinExistence type="predicted"/>
<organism evidence="1 2">
    <name type="scientific">Catellatospora citrea</name>
    <dbReference type="NCBI Taxonomy" id="53366"/>
    <lineage>
        <taxon>Bacteria</taxon>
        <taxon>Bacillati</taxon>
        <taxon>Actinomycetota</taxon>
        <taxon>Actinomycetes</taxon>
        <taxon>Micromonosporales</taxon>
        <taxon>Micromonosporaceae</taxon>
        <taxon>Catellatospora</taxon>
    </lineage>
</organism>
<dbReference type="EMBL" id="BONH01000002">
    <property type="protein sequence ID" value="GIF95820.1"/>
    <property type="molecule type" value="Genomic_DNA"/>
</dbReference>
<reference evidence="1 2" key="1">
    <citation type="submission" date="2021-01" db="EMBL/GenBank/DDBJ databases">
        <title>Whole genome shotgun sequence of Catellatospora citrea NBRC 14495.</title>
        <authorList>
            <person name="Komaki H."/>
            <person name="Tamura T."/>
        </authorList>
    </citation>
    <scope>NUCLEOTIDE SEQUENCE [LARGE SCALE GENOMIC DNA]</scope>
    <source>
        <strain evidence="1 2">NBRC 14495</strain>
    </source>
</reference>